<dbReference type="SUPFAM" id="SSF51294">
    <property type="entry name" value="Hedgehog/intein (Hint) domain"/>
    <property type="match status" value="1"/>
</dbReference>
<dbReference type="InterPro" id="IPR006141">
    <property type="entry name" value="Intein_N"/>
</dbReference>
<dbReference type="CDD" id="cd00081">
    <property type="entry name" value="Hint"/>
    <property type="match status" value="1"/>
</dbReference>
<dbReference type="InterPro" id="IPR036844">
    <property type="entry name" value="Hint_dom_sf"/>
</dbReference>
<sequence length="481" mass="56205">MSLVEDVRIKELNPDMIEPSTATYKDPDQGGSKIVVIGKPGCFALGTEVLMYNGKIKRIEDVEIGDQVMGWDSTSRTVLELCRNSDEMYRVVPRKGKAVTVNKNHILTLKNSEDKIVDITVADYLQKDEEFRNSYLWFRAVVEFPDKPFSKDFVLDTTKPIPDEYKINSRKKRLQLLMDILDQIGDFEITSKNKLFMTDVIFIAQSLGFNVKSNGGRYCIHPYGNKLSTNFKLEYVSEDNYYGFTLDGDHRFLLSDFSVVHNTGKTTLIASLLYAKKHIFPVAIAMSGTEDSNGFYRKIFPSTFVFNKYEEDQLEKFIKRQKIAKKHLEHPWAVVILDDCTDDPSLFRKPLQQGMYKRGRHWKMLYILSLQYGMDVRPVIRTNVDGVFILREPNLRNRRVMYENYGGIIPDFKLFCDILDQITDDYTALYIHNATVENNWHDCIFWYKARKIPSDFKFGCPDYWRFHFERYNPEYVDPIMV</sequence>
<feature type="domain" description="Hint" evidence="1">
    <location>
        <begin position="40"/>
        <end position="129"/>
    </location>
</feature>
<dbReference type="Gene3D" id="2.170.16.10">
    <property type="entry name" value="Hedgehog/Intein (Hint) domain"/>
    <property type="match status" value="1"/>
</dbReference>
<organism evidence="2">
    <name type="scientific">viral metagenome</name>
    <dbReference type="NCBI Taxonomy" id="1070528"/>
    <lineage>
        <taxon>unclassified sequences</taxon>
        <taxon>metagenomes</taxon>
        <taxon>organismal metagenomes</taxon>
    </lineage>
</organism>
<dbReference type="PROSITE" id="PS50817">
    <property type="entry name" value="INTEIN_N_TER"/>
    <property type="match status" value="1"/>
</dbReference>
<dbReference type="Pfam" id="PF05203">
    <property type="entry name" value="Hom_end_hint"/>
    <property type="match status" value="1"/>
</dbReference>
<accession>A0A6C0EKM1</accession>
<evidence type="ECO:0000259" key="1">
    <source>
        <dbReference type="SMART" id="SM00306"/>
    </source>
</evidence>
<dbReference type="AlphaFoldDB" id="A0A6C0EKM1"/>
<protein>
    <recommendedName>
        <fullName evidence="1">Hint domain-containing protein</fullName>
    </recommendedName>
</protein>
<dbReference type="GO" id="GO:0016539">
    <property type="term" value="P:intein-mediated protein splicing"/>
    <property type="evidence" value="ECO:0007669"/>
    <property type="project" value="InterPro"/>
</dbReference>
<dbReference type="SMART" id="SM00306">
    <property type="entry name" value="HintN"/>
    <property type="match status" value="1"/>
</dbReference>
<dbReference type="InterPro" id="IPR007868">
    <property type="entry name" value="Hom_end_hint"/>
</dbReference>
<name>A0A6C0EKM1_9ZZZZ</name>
<dbReference type="EMBL" id="MN738879">
    <property type="protein sequence ID" value="QHT29568.1"/>
    <property type="molecule type" value="Genomic_DNA"/>
</dbReference>
<dbReference type="InterPro" id="IPR003587">
    <property type="entry name" value="Hint_dom_N"/>
</dbReference>
<evidence type="ECO:0000313" key="2">
    <source>
        <dbReference type="EMBL" id="QHT29568.1"/>
    </source>
</evidence>
<reference evidence="2" key="1">
    <citation type="journal article" date="2020" name="Nature">
        <title>Giant virus diversity and host interactions through global metagenomics.</title>
        <authorList>
            <person name="Schulz F."/>
            <person name="Roux S."/>
            <person name="Paez-Espino D."/>
            <person name="Jungbluth S."/>
            <person name="Walsh D.A."/>
            <person name="Denef V.J."/>
            <person name="McMahon K.D."/>
            <person name="Konstantinidis K.T."/>
            <person name="Eloe-Fadrosh E.A."/>
            <person name="Kyrpides N.C."/>
            <person name="Woyke T."/>
        </authorList>
    </citation>
    <scope>NUCLEOTIDE SEQUENCE</scope>
    <source>
        <strain evidence="2">GVMAG-M-3300005589-24</strain>
    </source>
</reference>
<proteinExistence type="predicted"/>